<evidence type="ECO:0000256" key="1">
    <source>
        <dbReference type="ARBA" id="ARBA00004123"/>
    </source>
</evidence>
<dbReference type="AlphaFoldDB" id="A0A364L2Z3"/>
<feature type="region of interest" description="Disordered" evidence="3">
    <location>
        <begin position="321"/>
        <end position="361"/>
    </location>
</feature>
<keyword evidence="2" id="KW-0539">Nucleus</keyword>
<dbReference type="InterPro" id="IPR011993">
    <property type="entry name" value="PH-like_dom_sf"/>
</dbReference>
<protein>
    <recommendedName>
        <fullName evidence="4">RanBD1 domain-containing protein</fullName>
    </recommendedName>
</protein>
<sequence>MSTASEEKNIPAAPHSDVDLIKEDAVTASDNDAAEPERPVRRKLQETRITSEGNPSIPDDDEIDDRGRLKKRSHDDLQAEEGTAEQQTDSGHRRKRSRDANDDDDSTKIDVDRITTPEPTTNKDDPSAHILSPKKKRSLDQLQENGSSVRSEAKASIQETEKERETKRHRDASQDRQIAADGGAAPAKSSLPKSFLNTSAVSPFASLGSKSSESDDAKSQTTSSSAFAASGLASFASSEQSPFGTLGGSTPTSSVFGKSTTTTTSTEKPVGTGFSLTSSSAASPFANTGASGFASLGGSGFGRGFGSGGFGGRSTKLSSFASATGSGLGGKSTAKPFGAEGDEEDEDEEEEGNVITAGFEKEKEDERFYAQQIETGEEEEKTYFSCKAKLFHFTNKEWKERGVGTFKVNVKEPPSDADDETPTKKNARMIMRADGVLRVMLNSPIFKGMPVGEVSGEEPKGKQLNLASVEDGKTVPLLLRVGNADSAKELYHVIKDLQEDL</sequence>
<comment type="subcellular location">
    <subcellularLocation>
        <location evidence="1">Nucleus</location>
    </subcellularLocation>
</comment>
<dbReference type="GeneID" id="63795394"/>
<dbReference type="PANTHER" id="PTHR23138:SF142">
    <property type="entry name" value="RAN-BINDING PROTEIN 3B-RELATED"/>
    <property type="match status" value="1"/>
</dbReference>
<evidence type="ECO:0000256" key="2">
    <source>
        <dbReference type="ARBA" id="ARBA00023242"/>
    </source>
</evidence>
<feature type="compositionally biased region" description="Basic and acidic residues" evidence="3">
    <location>
        <begin position="16"/>
        <end position="25"/>
    </location>
</feature>
<evidence type="ECO:0000259" key="4">
    <source>
        <dbReference type="PROSITE" id="PS50196"/>
    </source>
</evidence>
<feature type="compositionally biased region" description="Basic and acidic residues" evidence="3">
    <location>
        <begin position="159"/>
        <end position="174"/>
    </location>
</feature>
<feature type="compositionally biased region" description="Basic and acidic residues" evidence="3">
    <location>
        <begin position="106"/>
        <end position="127"/>
    </location>
</feature>
<feature type="compositionally biased region" description="Polar residues" evidence="3">
    <location>
        <begin position="140"/>
        <end position="150"/>
    </location>
</feature>
<keyword evidence="6" id="KW-1185">Reference proteome</keyword>
<dbReference type="Pfam" id="PF00638">
    <property type="entry name" value="Ran_BP1"/>
    <property type="match status" value="1"/>
</dbReference>
<dbReference type="SUPFAM" id="SSF50729">
    <property type="entry name" value="PH domain-like"/>
    <property type="match status" value="1"/>
</dbReference>
<feature type="compositionally biased region" description="Polar residues" evidence="3">
    <location>
        <begin position="239"/>
        <end position="251"/>
    </location>
</feature>
<feature type="region of interest" description="Disordered" evidence="3">
    <location>
        <begin position="204"/>
        <end position="223"/>
    </location>
</feature>
<dbReference type="PANTHER" id="PTHR23138">
    <property type="entry name" value="RAN BINDING PROTEIN"/>
    <property type="match status" value="1"/>
</dbReference>
<dbReference type="Gene3D" id="2.30.29.30">
    <property type="entry name" value="Pleckstrin-homology domain (PH domain)/Phosphotyrosine-binding domain (PTB)"/>
    <property type="match status" value="1"/>
</dbReference>
<dbReference type="PROSITE" id="PS50196">
    <property type="entry name" value="RANBD1"/>
    <property type="match status" value="1"/>
</dbReference>
<evidence type="ECO:0000256" key="3">
    <source>
        <dbReference type="SAM" id="MobiDB-lite"/>
    </source>
</evidence>
<dbReference type="InterPro" id="IPR045255">
    <property type="entry name" value="RanBP1-like"/>
</dbReference>
<dbReference type="EMBL" id="MIKG01000011">
    <property type="protein sequence ID" value="RAO70166.1"/>
    <property type="molecule type" value="Genomic_DNA"/>
</dbReference>
<dbReference type="OrthoDB" id="185618at2759"/>
<feature type="compositionally biased region" description="Low complexity" evidence="3">
    <location>
        <begin position="252"/>
        <end position="266"/>
    </location>
</feature>
<reference evidence="5 6" key="1">
    <citation type="journal article" date="2017" name="Biotechnol. Biofuels">
        <title>Differential beta-glucosidase expression as a function of carbon source availability in Talaromyces amestolkiae: a genomic and proteomic approach.</title>
        <authorList>
            <person name="de Eugenio L.I."/>
            <person name="Mendez-Liter J.A."/>
            <person name="Nieto-Dominguez M."/>
            <person name="Alonso L."/>
            <person name="Gil-Munoz J."/>
            <person name="Barriuso J."/>
            <person name="Prieto A."/>
            <person name="Martinez M.J."/>
        </authorList>
    </citation>
    <scope>NUCLEOTIDE SEQUENCE [LARGE SCALE GENOMIC DNA]</scope>
    <source>
        <strain evidence="5 6">CIB</strain>
    </source>
</reference>
<dbReference type="GO" id="GO:0005634">
    <property type="term" value="C:nucleus"/>
    <property type="evidence" value="ECO:0007669"/>
    <property type="project" value="UniProtKB-SubCell"/>
</dbReference>
<dbReference type="SMART" id="SM00160">
    <property type="entry name" value="RanBD"/>
    <property type="match status" value="1"/>
</dbReference>
<dbReference type="STRING" id="1196081.A0A364L2Z3"/>
<dbReference type="Proteomes" id="UP000249363">
    <property type="component" value="Unassembled WGS sequence"/>
</dbReference>
<comment type="caution">
    <text evidence="5">The sequence shown here is derived from an EMBL/GenBank/DDBJ whole genome shotgun (WGS) entry which is preliminary data.</text>
</comment>
<feature type="region of interest" description="Disordered" evidence="3">
    <location>
        <begin position="238"/>
        <end position="273"/>
    </location>
</feature>
<feature type="compositionally biased region" description="Basic and acidic residues" evidence="3">
    <location>
        <begin position="35"/>
        <end position="46"/>
    </location>
</feature>
<feature type="region of interest" description="Disordered" evidence="3">
    <location>
        <begin position="1"/>
        <end position="194"/>
    </location>
</feature>
<proteinExistence type="predicted"/>
<accession>A0A364L2Z3</accession>
<organism evidence="5 6">
    <name type="scientific">Talaromyces amestolkiae</name>
    <dbReference type="NCBI Taxonomy" id="1196081"/>
    <lineage>
        <taxon>Eukaryota</taxon>
        <taxon>Fungi</taxon>
        <taxon>Dikarya</taxon>
        <taxon>Ascomycota</taxon>
        <taxon>Pezizomycotina</taxon>
        <taxon>Eurotiomycetes</taxon>
        <taxon>Eurotiomycetidae</taxon>
        <taxon>Eurotiales</taxon>
        <taxon>Trichocomaceae</taxon>
        <taxon>Talaromyces</taxon>
        <taxon>Talaromyces sect. Talaromyces</taxon>
    </lineage>
</organism>
<evidence type="ECO:0000313" key="6">
    <source>
        <dbReference type="Proteomes" id="UP000249363"/>
    </source>
</evidence>
<name>A0A364L2Z3_TALAM</name>
<dbReference type="RefSeq" id="XP_040734682.1">
    <property type="nucleotide sequence ID" value="XM_040878735.1"/>
</dbReference>
<dbReference type="InterPro" id="IPR000156">
    <property type="entry name" value="Ran_bind_dom"/>
</dbReference>
<gene>
    <name evidence="5" type="ORF">BHQ10_006178</name>
</gene>
<feature type="domain" description="RanBD1" evidence="4">
    <location>
        <begin position="358"/>
        <end position="501"/>
    </location>
</feature>
<evidence type="ECO:0000313" key="5">
    <source>
        <dbReference type="EMBL" id="RAO70166.1"/>
    </source>
</evidence>
<feature type="compositionally biased region" description="Acidic residues" evidence="3">
    <location>
        <begin position="340"/>
        <end position="352"/>
    </location>
</feature>
<dbReference type="CDD" id="cd13180">
    <property type="entry name" value="RanBD_RanBP3"/>
    <property type="match status" value="1"/>
</dbReference>